<evidence type="ECO:0000259" key="19">
    <source>
        <dbReference type="Pfam" id="PF13807"/>
    </source>
</evidence>
<comment type="similarity">
    <text evidence="3">Belongs to the etk/wzc family.</text>
</comment>
<evidence type="ECO:0000256" key="15">
    <source>
        <dbReference type="ARBA" id="ARBA00051245"/>
    </source>
</evidence>
<feature type="transmembrane region" description="Helical" evidence="16">
    <location>
        <begin position="499"/>
        <end position="521"/>
    </location>
</feature>
<dbReference type="Pfam" id="PF02706">
    <property type="entry name" value="Wzz"/>
    <property type="match status" value="1"/>
</dbReference>
<keyword evidence="13 16" id="KW-0472">Membrane</keyword>
<evidence type="ECO:0000256" key="9">
    <source>
        <dbReference type="ARBA" id="ARBA00022741"/>
    </source>
</evidence>
<keyword evidence="11" id="KW-0067">ATP-binding</keyword>
<dbReference type="InterPro" id="IPR005702">
    <property type="entry name" value="Wzc-like_C"/>
</dbReference>
<evidence type="ECO:0000256" key="2">
    <source>
        <dbReference type="ARBA" id="ARBA00007316"/>
    </source>
</evidence>
<feature type="domain" description="Tyrosine-protein kinase G-rich" evidence="19">
    <location>
        <begin position="441"/>
        <end position="514"/>
    </location>
</feature>
<evidence type="ECO:0000256" key="13">
    <source>
        <dbReference type="ARBA" id="ARBA00023136"/>
    </source>
</evidence>
<evidence type="ECO:0000256" key="14">
    <source>
        <dbReference type="ARBA" id="ARBA00023137"/>
    </source>
</evidence>
<evidence type="ECO:0000259" key="18">
    <source>
        <dbReference type="Pfam" id="PF13614"/>
    </source>
</evidence>
<evidence type="ECO:0000256" key="12">
    <source>
        <dbReference type="ARBA" id="ARBA00022989"/>
    </source>
</evidence>
<accession>A0ABR7CCN9</accession>
<evidence type="ECO:0000256" key="16">
    <source>
        <dbReference type="SAM" id="Phobius"/>
    </source>
</evidence>
<dbReference type="GO" id="GO:0004715">
    <property type="term" value="F:non-membrane spanning protein tyrosine kinase activity"/>
    <property type="evidence" value="ECO:0007669"/>
    <property type="project" value="UniProtKB-EC"/>
</dbReference>
<evidence type="ECO:0000256" key="11">
    <source>
        <dbReference type="ARBA" id="ARBA00022840"/>
    </source>
</evidence>
<gene>
    <name evidence="20" type="ORF">H8S67_12875</name>
</gene>
<comment type="similarity">
    <text evidence="2">Belongs to the CpsD/CapB family.</text>
</comment>
<evidence type="ECO:0000256" key="6">
    <source>
        <dbReference type="ARBA" id="ARBA00022519"/>
    </source>
</evidence>
<evidence type="ECO:0000313" key="21">
    <source>
        <dbReference type="Proteomes" id="UP000600600"/>
    </source>
</evidence>
<keyword evidence="8 16" id="KW-0812">Transmembrane</keyword>
<feature type="transmembrane region" description="Helical" evidence="16">
    <location>
        <begin position="31"/>
        <end position="49"/>
    </location>
</feature>
<dbReference type="Pfam" id="PF13614">
    <property type="entry name" value="AAA_31"/>
    <property type="match status" value="1"/>
</dbReference>
<evidence type="ECO:0000256" key="10">
    <source>
        <dbReference type="ARBA" id="ARBA00022777"/>
    </source>
</evidence>
<reference evidence="20 21" key="1">
    <citation type="submission" date="2020-08" db="EMBL/GenBank/DDBJ databases">
        <title>Genome public.</title>
        <authorList>
            <person name="Liu C."/>
            <person name="Sun Q."/>
        </authorList>
    </citation>
    <scope>NUCLEOTIDE SEQUENCE [LARGE SCALE GENOMIC DNA]</scope>
    <source>
        <strain evidence="20 21">M27</strain>
    </source>
</reference>
<evidence type="ECO:0000256" key="4">
    <source>
        <dbReference type="ARBA" id="ARBA00011903"/>
    </source>
</evidence>
<evidence type="ECO:0000313" key="20">
    <source>
        <dbReference type="EMBL" id="MBC5605560.1"/>
    </source>
</evidence>
<keyword evidence="9" id="KW-0547">Nucleotide-binding</keyword>
<dbReference type="Gene3D" id="3.40.50.300">
    <property type="entry name" value="P-loop containing nucleotide triphosphate hydrolases"/>
    <property type="match status" value="1"/>
</dbReference>
<proteinExistence type="inferred from homology"/>
<dbReference type="InterPro" id="IPR025669">
    <property type="entry name" value="AAA_dom"/>
</dbReference>
<organism evidence="20 21">
    <name type="scientific">Bacteroides difficilis</name>
    <dbReference type="NCBI Taxonomy" id="2763021"/>
    <lineage>
        <taxon>Bacteria</taxon>
        <taxon>Pseudomonadati</taxon>
        <taxon>Bacteroidota</taxon>
        <taxon>Bacteroidia</taxon>
        <taxon>Bacteroidales</taxon>
        <taxon>Bacteroidaceae</taxon>
        <taxon>Bacteroides</taxon>
    </lineage>
</organism>
<feature type="domain" description="Polysaccharide chain length determinant N-terminal" evidence="17">
    <location>
        <begin position="18"/>
        <end position="108"/>
    </location>
</feature>
<dbReference type="SUPFAM" id="SSF52540">
    <property type="entry name" value="P-loop containing nucleoside triphosphate hydrolases"/>
    <property type="match status" value="1"/>
</dbReference>
<keyword evidence="6" id="KW-0997">Cell inner membrane</keyword>
<protein>
    <recommendedName>
        <fullName evidence="4">non-specific protein-tyrosine kinase</fullName>
        <ecNumber evidence="4">2.7.10.2</ecNumber>
    </recommendedName>
</protein>
<dbReference type="RefSeq" id="WP_186967537.1">
    <property type="nucleotide sequence ID" value="NZ_JACOOE010000006.1"/>
</dbReference>
<keyword evidence="12 16" id="KW-1133">Transmembrane helix</keyword>
<dbReference type="CDD" id="cd05387">
    <property type="entry name" value="BY-kinase"/>
    <property type="match status" value="1"/>
</dbReference>
<keyword evidence="5" id="KW-1003">Cell membrane</keyword>
<keyword evidence="21" id="KW-1185">Reference proteome</keyword>
<comment type="catalytic activity">
    <reaction evidence="15">
        <text>L-tyrosyl-[protein] + ATP = O-phospho-L-tyrosyl-[protein] + ADP + H(+)</text>
        <dbReference type="Rhea" id="RHEA:10596"/>
        <dbReference type="Rhea" id="RHEA-COMP:10136"/>
        <dbReference type="Rhea" id="RHEA-COMP:20101"/>
        <dbReference type="ChEBI" id="CHEBI:15378"/>
        <dbReference type="ChEBI" id="CHEBI:30616"/>
        <dbReference type="ChEBI" id="CHEBI:46858"/>
        <dbReference type="ChEBI" id="CHEBI:61978"/>
        <dbReference type="ChEBI" id="CHEBI:456216"/>
        <dbReference type="EC" id="2.7.10.2"/>
    </reaction>
</comment>
<evidence type="ECO:0000256" key="8">
    <source>
        <dbReference type="ARBA" id="ARBA00022692"/>
    </source>
</evidence>
<evidence type="ECO:0000256" key="3">
    <source>
        <dbReference type="ARBA" id="ARBA00008883"/>
    </source>
</evidence>
<dbReference type="Proteomes" id="UP000600600">
    <property type="component" value="Unassembled WGS sequence"/>
</dbReference>
<evidence type="ECO:0000259" key="17">
    <source>
        <dbReference type="Pfam" id="PF02706"/>
    </source>
</evidence>
<dbReference type="InterPro" id="IPR050445">
    <property type="entry name" value="Bact_polysacc_biosynth/exp"/>
</dbReference>
<sequence length="795" mass="89144">MEYIQENERTLKKDEGGINLRDVVELIIANWYWFVLSVLVCVGSAYFYVLTIQPVYQRQAVMLVKDKEKSASDMSAMLEVSGGITGTSVDNEIYILRSHQLLREVVNRLHLDVDYAKDGILRDTPLYAESPVDVHFIDPYNQPVSFNITPLNTTKFRISDWKVMGEKGEIQEQELAYNDTIRTEAGRIVVQLRPENLSAYLSQPISVSRISPEIATNIYQSKIATSLAGERTTLVQITCSDTNISRADAILAALVKVYSETIIEDKNRIAANTAKFIDERISIISRELSDVEEDLTDFKQRNQIVDMSANATQYLAESSKVKEESAQLETELSIARSIKSYLADVTRKDQLIPNVTGVGDVSMQSQITAYNELMLQRNRLKESSGEKNPVVQAADKNLEGMRATISGSMDNYMKTLHLRLDKAKVVENRLASSIQAVPKQEKMALSIMRQQSIKETLYTFLLNKREENALQLAITEANIRVVEEPFGSYLPVSPARSSILAAAFIVGLLIPLGVQVIILLLNTSVRGRKDIEEYTTIPIVGEIPARKDSEGDDAIVVSDSRNDRISEAFRMLRVDLNFIAKEARVLMFTSTLSGEGKSFVSRNLAVALAISGKKVILLDTDLRKHTQSKLAGVNRKEGLSTYLSGLNSNMDTLITVGAFHPQVDTIFAGIVPPNPAELLMNERFDLLIEELKKRYDYIILDNVPALVVADASIVSRVTDLTIYVIRDGVLDRRYLPELERLHQDGKFKNMCIVLNDSQVEKKKYGYGYGQGYGYGYGYGYGRVDGYYSEENNDKK</sequence>
<evidence type="ECO:0000256" key="1">
    <source>
        <dbReference type="ARBA" id="ARBA00004429"/>
    </source>
</evidence>
<evidence type="ECO:0000256" key="7">
    <source>
        <dbReference type="ARBA" id="ARBA00022679"/>
    </source>
</evidence>
<feature type="domain" description="AAA" evidence="18">
    <location>
        <begin position="588"/>
        <end position="709"/>
    </location>
</feature>
<keyword evidence="14" id="KW-0829">Tyrosine-protein kinase</keyword>
<name>A0ABR7CCN9_9BACE</name>
<dbReference type="InterPro" id="IPR027417">
    <property type="entry name" value="P-loop_NTPase"/>
</dbReference>
<dbReference type="InterPro" id="IPR003856">
    <property type="entry name" value="LPS_length_determ_N"/>
</dbReference>
<dbReference type="InterPro" id="IPR032807">
    <property type="entry name" value="GNVR"/>
</dbReference>
<dbReference type="PANTHER" id="PTHR32309:SF13">
    <property type="entry name" value="FERRIC ENTEROBACTIN TRANSPORT PROTEIN FEPE"/>
    <property type="match status" value="1"/>
</dbReference>
<dbReference type="EC" id="2.7.10.2" evidence="4"/>
<keyword evidence="10" id="KW-0418">Kinase</keyword>
<comment type="subcellular location">
    <subcellularLocation>
        <location evidence="1">Cell inner membrane</location>
        <topology evidence="1">Multi-pass membrane protein</topology>
    </subcellularLocation>
</comment>
<comment type="caution">
    <text evidence="20">The sequence shown here is derived from an EMBL/GenBank/DDBJ whole genome shotgun (WGS) entry which is preliminary data.</text>
</comment>
<dbReference type="EMBL" id="JACOOE010000006">
    <property type="protein sequence ID" value="MBC5605560.1"/>
    <property type="molecule type" value="Genomic_DNA"/>
</dbReference>
<dbReference type="PANTHER" id="PTHR32309">
    <property type="entry name" value="TYROSINE-PROTEIN KINASE"/>
    <property type="match status" value="1"/>
</dbReference>
<keyword evidence="7 20" id="KW-0808">Transferase</keyword>
<evidence type="ECO:0000256" key="5">
    <source>
        <dbReference type="ARBA" id="ARBA00022475"/>
    </source>
</evidence>
<dbReference type="NCBIfam" id="TIGR01007">
    <property type="entry name" value="eps_fam"/>
    <property type="match status" value="1"/>
</dbReference>
<dbReference type="Pfam" id="PF13807">
    <property type="entry name" value="GNVR"/>
    <property type="match status" value="1"/>
</dbReference>